<keyword evidence="3" id="KW-1185">Reference proteome</keyword>
<gene>
    <name evidence="2" type="ORF">C4D60_Mb05t31300</name>
</gene>
<sequence>MEDNLQGKPLVLRRMEPGLLLVRRDLPCEAVHRARNFLNRRRAASDAATASVERPIPATSLPFRKACHDPPRAVQIHDSLAGIVQRNSEEVGDCHLLERSGGPLLEFPPAGRGGFEEEGGPEEATDKTDGEGGVGVGDCHLLERSGGPLLEFPPAGRGGFEEEGGPEEATDKTDGEGGVGVRWEDVNEGLEETALPDAGVAAVVGGRGAGGKGKEFGEGLLGVYHDGGSEGFWGDAAGFHGGEDLLEGSGGESGELTGPPIWRGARRDVSLVECLQ</sequence>
<evidence type="ECO:0000313" key="3">
    <source>
        <dbReference type="Proteomes" id="UP000317650"/>
    </source>
</evidence>
<dbReference type="Proteomes" id="UP000317650">
    <property type="component" value="Chromosome 5"/>
</dbReference>
<feature type="region of interest" description="Disordered" evidence="1">
    <location>
        <begin position="146"/>
        <end position="179"/>
    </location>
</feature>
<name>A0A4S8K056_MUSBA</name>
<organism evidence="2 3">
    <name type="scientific">Musa balbisiana</name>
    <name type="common">Banana</name>
    <dbReference type="NCBI Taxonomy" id="52838"/>
    <lineage>
        <taxon>Eukaryota</taxon>
        <taxon>Viridiplantae</taxon>
        <taxon>Streptophyta</taxon>
        <taxon>Embryophyta</taxon>
        <taxon>Tracheophyta</taxon>
        <taxon>Spermatophyta</taxon>
        <taxon>Magnoliopsida</taxon>
        <taxon>Liliopsida</taxon>
        <taxon>Zingiberales</taxon>
        <taxon>Musaceae</taxon>
        <taxon>Musa</taxon>
    </lineage>
</organism>
<comment type="caution">
    <text evidence="2">The sequence shown here is derived from an EMBL/GenBank/DDBJ whole genome shotgun (WGS) entry which is preliminary data.</text>
</comment>
<accession>A0A4S8K056</accession>
<reference evidence="2 3" key="1">
    <citation type="journal article" date="2019" name="Nat. Plants">
        <title>Genome sequencing of Musa balbisiana reveals subgenome evolution and function divergence in polyploid bananas.</title>
        <authorList>
            <person name="Yao X."/>
        </authorList>
    </citation>
    <scope>NUCLEOTIDE SEQUENCE [LARGE SCALE GENOMIC DNA]</scope>
    <source>
        <strain evidence="3">cv. DH-PKW</strain>
        <tissue evidence="2">Leaves</tissue>
    </source>
</reference>
<protein>
    <submittedName>
        <fullName evidence="2">Uncharacterized protein</fullName>
    </submittedName>
</protein>
<proteinExistence type="predicted"/>
<dbReference type="EMBL" id="PYDT01000003">
    <property type="protein sequence ID" value="THU68064.1"/>
    <property type="molecule type" value="Genomic_DNA"/>
</dbReference>
<evidence type="ECO:0000313" key="2">
    <source>
        <dbReference type="EMBL" id="THU68064.1"/>
    </source>
</evidence>
<dbReference type="AlphaFoldDB" id="A0A4S8K056"/>
<evidence type="ECO:0000256" key="1">
    <source>
        <dbReference type="SAM" id="MobiDB-lite"/>
    </source>
</evidence>
<feature type="region of interest" description="Disordered" evidence="1">
    <location>
        <begin position="101"/>
        <end position="133"/>
    </location>
</feature>